<dbReference type="InterPro" id="IPR035985">
    <property type="entry name" value="Ubiquitin-activating_enz"/>
</dbReference>
<organism evidence="3 4">
    <name type="scientific">Fulvimarina endophytica</name>
    <dbReference type="NCBI Taxonomy" id="2293836"/>
    <lineage>
        <taxon>Bacteria</taxon>
        <taxon>Pseudomonadati</taxon>
        <taxon>Pseudomonadota</taxon>
        <taxon>Alphaproteobacteria</taxon>
        <taxon>Hyphomicrobiales</taxon>
        <taxon>Aurantimonadaceae</taxon>
        <taxon>Fulvimarina</taxon>
    </lineage>
</organism>
<protein>
    <submittedName>
        <fullName evidence="3">Uncharacterized protein</fullName>
    </submittedName>
</protein>
<feature type="domain" description="THIF-type NAD/FAD binding fold" evidence="1">
    <location>
        <begin position="328"/>
        <end position="477"/>
    </location>
</feature>
<accession>A0A371X0G0</accession>
<dbReference type="GO" id="GO:0061503">
    <property type="term" value="F:tRNA threonylcarbamoyladenosine dehydratase"/>
    <property type="evidence" value="ECO:0007669"/>
    <property type="project" value="TreeGrafter"/>
</dbReference>
<feature type="domain" description="Prokaryotic E2 family B" evidence="2">
    <location>
        <begin position="46"/>
        <end position="119"/>
    </location>
</feature>
<dbReference type="InterPro" id="IPR016135">
    <property type="entry name" value="UBQ-conjugating_enzyme/RWD"/>
</dbReference>
<evidence type="ECO:0000313" key="4">
    <source>
        <dbReference type="Proteomes" id="UP000264310"/>
    </source>
</evidence>
<comment type="caution">
    <text evidence="3">The sequence shown here is derived from an EMBL/GenBank/DDBJ whole genome shotgun (WGS) entry which is preliminary data.</text>
</comment>
<dbReference type="SUPFAM" id="SSF69572">
    <property type="entry name" value="Activating enzymes of the ubiquitin-like proteins"/>
    <property type="match status" value="1"/>
</dbReference>
<dbReference type="InterPro" id="IPR045886">
    <property type="entry name" value="ThiF/MoeB/HesA"/>
</dbReference>
<dbReference type="SUPFAM" id="SSF54495">
    <property type="entry name" value="UBC-like"/>
    <property type="match status" value="1"/>
</dbReference>
<dbReference type="Proteomes" id="UP000264310">
    <property type="component" value="Unassembled WGS sequence"/>
</dbReference>
<dbReference type="Gene3D" id="3.40.50.720">
    <property type="entry name" value="NAD(P)-binding Rossmann-like Domain"/>
    <property type="match status" value="1"/>
</dbReference>
<reference evidence="3 4" key="1">
    <citation type="submission" date="2018-08" db="EMBL/GenBank/DDBJ databases">
        <title>Fulvimarina sp. 85, whole genome shotgun sequence.</title>
        <authorList>
            <person name="Tuo L."/>
        </authorList>
    </citation>
    <scope>NUCLEOTIDE SEQUENCE [LARGE SCALE GENOMIC DNA]</scope>
    <source>
        <strain evidence="3 4">85</strain>
    </source>
</reference>
<dbReference type="GO" id="GO:0008641">
    <property type="term" value="F:ubiquitin-like modifier activating enzyme activity"/>
    <property type="evidence" value="ECO:0007669"/>
    <property type="project" value="InterPro"/>
</dbReference>
<evidence type="ECO:0000259" key="1">
    <source>
        <dbReference type="Pfam" id="PF00899"/>
    </source>
</evidence>
<gene>
    <name evidence="3" type="ORF">DYI37_12175</name>
</gene>
<dbReference type="Pfam" id="PF00899">
    <property type="entry name" value="ThiF"/>
    <property type="match status" value="1"/>
</dbReference>
<dbReference type="AlphaFoldDB" id="A0A371X0G0"/>
<dbReference type="GO" id="GO:0061504">
    <property type="term" value="P:cyclic threonylcarbamoyladenosine biosynthetic process"/>
    <property type="evidence" value="ECO:0007669"/>
    <property type="project" value="TreeGrafter"/>
</dbReference>
<dbReference type="PANTHER" id="PTHR43267">
    <property type="entry name" value="TRNA THREONYLCARBAMOYLADENOSINE DEHYDRATASE"/>
    <property type="match status" value="1"/>
</dbReference>
<sequence>MPDRAVLAERRSSAEGAVEAWLQANSADVRRLRPDELSSLRTKPVAGWRLPIELADAVRLVDVLLGAGFPFDPPRIRLVDEPKFGAWPNVERDGYLCLASGTTTFSPDDPVGMVANVLALALGVGHLVGTPAGDEVHREDILSYWSATRTLGGVRVLSLLDPELGSRWVRAWKGRHLLLAEDDETIKRWRRNLYGKPSRRDGETGTAFLLRLDRPLVPAEMPDTAADVLALAEEAGCGELLRKTLSTLPDALPVAIAMPSTAGTAIALVSVRRPDVERGRDPLTQGFRPDRVPQALALGRYFGVTPVRRIRAQRADPSWIHGRDGDPRLRWLRASHVVVLGCGSVGAPVAVLLAQAGVGRLTLVDMDVLKASNVGRHPLGMGEVDLPKSTALAVKLGRDLPHLDVSFEVARSDWILREKEDLLLGCDLIVSAMGDWPAEAMLDEWHQAVGAAAPPVVYGWTEAHACAGHAVCIAPGDAPFRVGLDVTGRPYVRVTEWTRSPTARREPACGAVYEPYGPVELAPINALIAECSLDTLLAPPTHSIHHVRTGSRKVLESAGGAWSSGWLELVGGSEPGSRSLTRRWGTGH</sequence>
<dbReference type="Pfam" id="PF14461">
    <property type="entry name" value="Prok-E2_B"/>
    <property type="match status" value="1"/>
</dbReference>
<evidence type="ECO:0000259" key="2">
    <source>
        <dbReference type="Pfam" id="PF14461"/>
    </source>
</evidence>
<dbReference type="CDD" id="cd01483">
    <property type="entry name" value="E1_enzyme_family"/>
    <property type="match status" value="1"/>
</dbReference>
<proteinExistence type="predicted"/>
<evidence type="ECO:0000313" key="3">
    <source>
        <dbReference type="EMBL" id="RFC62727.1"/>
    </source>
</evidence>
<dbReference type="OrthoDB" id="891532at2"/>
<name>A0A371X0G0_9HYPH</name>
<keyword evidence="4" id="KW-1185">Reference proteome</keyword>
<dbReference type="InterPro" id="IPR000594">
    <property type="entry name" value="ThiF_NAD_FAD-bd"/>
</dbReference>
<dbReference type="EMBL" id="QURL01000005">
    <property type="protein sequence ID" value="RFC62727.1"/>
    <property type="molecule type" value="Genomic_DNA"/>
</dbReference>
<dbReference type="PANTHER" id="PTHR43267:SF1">
    <property type="entry name" value="TRNA THREONYLCARBAMOYLADENOSINE DEHYDRATASE"/>
    <property type="match status" value="1"/>
</dbReference>
<dbReference type="RefSeq" id="WP_116683542.1">
    <property type="nucleotide sequence ID" value="NZ_QURL01000005.1"/>
</dbReference>
<dbReference type="InterPro" id="IPR032701">
    <property type="entry name" value="Prok-E2_B_dom"/>
</dbReference>